<keyword evidence="3" id="KW-0378">Hydrolase</keyword>
<comment type="caution">
    <text evidence="6">The sequence shown here is derived from an EMBL/GenBank/DDBJ whole genome shotgun (WGS) entry which is preliminary data.</text>
</comment>
<dbReference type="EMBL" id="JBHSQW010000044">
    <property type="protein sequence ID" value="MFC5996963.1"/>
    <property type="molecule type" value="Genomic_DNA"/>
</dbReference>
<dbReference type="InterPro" id="IPR038765">
    <property type="entry name" value="Papain-like_cys_pep_sf"/>
</dbReference>
<evidence type="ECO:0000313" key="7">
    <source>
        <dbReference type="Proteomes" id="UP001596302"/>
    </source>
</evidence>
<comment type="similarity">
    <text evidence="1">Belongs to the peptidase C40 family.</text>
</comment>
<organism evidence="6 7">
    <name type="scientific">Pseudonocardia hispaniensis</name>
    <dbReference type="NCBI Taxonomy" id="904933"/>
    <lineage>
        <taxon>Bacteria</taxon>
        <taxon>Bacillati</taxon>
        <taxon>Actinomycetota</taxon>
        <taxon>Actinomycetes</taxon>
        <taxon>Pseudonocardiales</taxon>
        <taxon>Pseudonocardiaceae</taxon>
        <taxon>Pseudonocardia</taxon>
    </lineage>
</organism>
<evidence type="ECO:0000256" key="2">
    <source>
        <dbReference type="ARBA" id="ARBA00022670"/>
    </source>
</evidence>
<dbReference type="Pfam" id="PF00877">
    <property type="entry name" value="NLPC_P60"/>
    <property type="match status" value="1"/>
</dbReference>
<evidence type="ECO:0000256" key="3">
    <source>
        <dbReference type="ARBA" id="ARBA00022801"/>
    </source>
</evidence>
<name>A0ABW1J7Z1_9PSEU</name>
<keyword evidence="4" id="KW-0788">Thiol protease</keyword>
<dbReference type="SUPFAM" id="SSF54001">
    <property type="entry name" value="Cysteine proteinases"/>
    <property type="match status" value="1"/>
</dbReference>
<sequence length="108" mass="11471">MAAARGWAGTPYLWGGNTRSGVDCSGLVQQVLRSVGVSAPRTSAQQAAWTIRIPAAQARPGDLVFLGSPVHHVGIYVGNGRMIDNSHPGTVVQERPLYRGSFFGRIPS</sequence>
<evidence type="ECO:0000256" key="1">
    <source>
        <dbReference type="ARBA" id="ARBA00007074"/>
    </source>
</evidence>
<accession>A0ABW1J7Z1</accession>
<feature type="domain" description="NlpC/P60" evidence="5">
    <location>
        <begin position="1"/>
        <end position="108"/>
    </location>
</feature>
<dbReference type="Gene3D" id="3.90.1720.10">
    <property type="entry name" value="endopeptidase domain like (from Nostoc punctiforme)"/>
    <property type="match status" value="1"/>
</dbReference>
<dbReference type="Proteomes" id="UP001596302">
    <property type="component" value="Unassembled WGS sequence"/>
</dbReference>
<dbReference type="PROSITE" id="PS51935">
    <property type="entry name" value="NLPC_P60"/>
    <property type="match status" value="1"/>
</dbReference>
<evidence type="ECO:0000313" key="6">
    <source>
        <dbReference type="EMBL" id="MFC5996963.1"/>
    </source>
</evidence>
<evidence type="ECO:0000256" key="4">
    <source>
        <dbReference type="ARBA" id="ARBA00022807"/>
    </source>
</evidence>
<dbReference type="RefSeq" id="WP_379587844.1">
    <property type="nucleotide sequence ID" value="NZ_JBHSQW010000044.1"/>
</dbReference>
<keyword evidence="7" id="KW-1185">Reference proteome</keyword>
<dbReference type="PANTHER" id="PTHR47053:SF1">
    <property type="entry name" value="MUREIN DD-ENDOPEPTIDASE MEPH-RELATED"/>
    <property type="match status" value="1"/>
</dbReference>
<reference evidence="7" key="1">
    <citation type="journal article" date="2019" name="Int. J. Syst. Evol. Microbiol.">
        <title>The Global Catalogue of Microorganisms (GCM) 10K type strain sequencing project: providing services to taxonomists for standard genome sequencing and annotation.</title>
        <authorList>
            <consortium name="The Broad Institute Genomics Platform"/>
            <consortium name="The Broad Institute Genome Sequencing Center for Infectious Disease"/>
            <person name="Wu L."/>
            <person name="Ma J."/>
        </authorList>
    </citation>
    <scope>NUCLEOTIDE SEQUENCE [LARGE SCALE GENOMIC DNA]</scope>
    <source>
        <strain evidence="7">CCM 8391</strain>
    </source>
</reference>
<gene>
    <name evidence="6" type="ORF">ACFQE5_22385</name>
</gene>
<keyword evidence="2" id="KW-0645">Protease</keyword>
<proteinExistence type="inferred from homology"/>
<dbReference type="InterPro" id="IPR051202">
    <property type="entry name" value="Peptidase_C40"/>
</dbReference>
<dbReference type="PANTHER" id="PTHR47053">
    <property type="entry name" value="MUREIN DD-ENDOPEPTIDASE MEPH-RELATED"/>
    <property type="match status" value="1"/>
</dbReference>
<dbReference type="InterPro" id="IPR000064">
    <property type="entry name" value="NLP_P60_dom"/>
</dbReference>
<evidence type="ECO:0000259" key="5">
    <source>
        <dbReference type="PROSITE" id="PS51935"/>
    </source>
</evidence>
<protein>
    <submittedName>
        <fullName evidence="6">C40 family peptidase</fullName>
    </submittedName>
</protein>